<dbReference type="EMBL" id="OB670308">
    <property type="protein sequence ID" value="CAD7234890.1"/>
    <property type="molecule type" value="Genomic_DNA"/>
</dbReference>
<proteinExistence type="predicted"/>
<reference evidence="3" key="1">
    <citation type="submission" date="2020-11" db="EMBL/GenBank/DDBJ databases">
        <authorList>
            <person name="Tran Van P."/>
        </authorList>
    </citation>
    <scope>NUCLEOTIDE SEQUENCE</scope>
</reference>
<dbReference type="InterPro" id="IPR036188">
    <property type="entry name" value="FAD/NAD-bd_sf"/>
</dbReference>
<evidence type="ECO:0000256" key="2">
    <source>
        <dbReference type="ARBA" id="ARBA00023033"/>
    </source>
</evidence>
<protein>
    <submittedName>
        <fullName evidence="3">Uncharacterized protein</fullName>
    </submittedName>
</protein>
<dbReference type="PANTHER" id="PTHR43872:SF1">
    <property type="entry name" value="MONOOXYGENASE, PUTATIVE (AFU_ORTHOLOGUE AFUA_8G02570)-RELATED"/>
    <property type="match status" value="1"/>
</dbReference>
<dbReference type="InterPro" id="IPR051820">
    <property type="entry name" value="FAD-binding_MO"/>
</dbReference>
<dbReference type="PANTHER" id="PTHR43872">
    <property type="entry name" value="MONOOXYGENASE, PUTATIVE (AFU_ORTHOLOGUE AFUA_8G02570)-RELATED"/>
    <property type="match status" value="1"/>
</dbReference>
<dbReference type="SUPFAM" id="SSF51905">
    <property type="entry name" value="FAD/NAD(P)-binding domain"/>
    <property type="match status" value="1"/>
</dbReference>
<sequence length="254" mass="29383">MFSFWFSRKFPNQARKYMSDMAERFLKGEVDLKHFTPSYDPWDQRVCAAPSGDLFRVLKKGDASVVTDEIDHFTAKGIKLKSGEELEADLIITATGLDLKFFGGIDFLMDGKPFEYTDKLLYKGMMLEDAPNILMTIGYTNASWTLKADLVSEYFCRMLNYMDENGFTTFTPENHDPNIERVDVMDLKSGYIMRKAHLMPKQGSKYPWKLDQNYIKDYFKLNYGKMDDGKLIFRKANLKISEDELSESTTARAE</sequence>
<organism evidence="3">
    <name type="scientific">Cyprideis torosa</name>
    <dbReference type="NCBI Taxonomy" id="163714"/>
    <lineage>
        <taxon>Eukaryota</taxon>
        <taxon>Metazoa</taxon>
        <taxon>Ecdysozoa</taxon>
        <taxon>Arthropoda</taxon>
        <taxon>Crustacea</taxon>
        <taxon>Oligostraca</taxon>
        <taxon>Ostracoda</taxon>
        <taxon>Podocopa</taxon>
        <taxon>Podocopida</taxon>
        <taxon>Cytherocopina</taxon>
        <taxon>Cytheroidea</taxon>
        <taxon>Cytherideidae</taxon>
        <taxon>Cyprideis</taxon>
    </lineage>
</organism>
<keyword evidence="2" id="KW-0560">Oxidoreductase</keyword>
<gene>
    <name evidence="3" type="ORF">CTOB1V02_LOCUS12706</name>
</gene>
<evidence type="ECO:0000256" key="1">
    <source>
        <dbReference type="ARBA" id="ARBA00001974"/>
    </source>
</evidence>
<dbReference type="GO" id="GO:0004497">
    <property type="term" value="F:monooxygenase activity"/>
    <property type="evidence" value="ECO:0007669"/>
    <property type="project" value="UniProtKB-KW"/>
</dbReference>
<dbReference type="OrthoDB" id="66881at2759"/>
<comment type="cofactor">
    <cofactor evidence="1">
        <name>FAD</name>
        <dbReference type="ChEBI" id="CHEBI:57692"/>
    </cofactor>
</comment>
<keyword evidence="2" id="KW-0503">Monooxygenase</keyword>
<accession>A0A7R8ZS28</accession>
<name>A0A7R8ZS28_9CRUS</name>
<dbReference type="AlphaFoldDB" id="A0A7R8ZS28"/>
<dbReference type="FunFam" id="3.50.50.60:FF:000213">
    <property type="entry name" value="FAD-containing monooxygenase EthA"/>
    <property type="match status" value="1"/>
</dbReference>
<evidence type="ECO:0000313" key="3">
    <source>
        <dbReference type="EMBL" id="CAD7234890.1"/>
    </source>
</evidence>
<dbReference type="Gene3D" id="3.50.50.60">
    <property type="entry name" value="FAD/NAD(P)-binding domain"/>
    <property type="match status" value="1"/>
</dbReference>